<evidence type="ECO:0000256" key="2">
    <source>
        <dbReference type="ARBA" id="ARBA00022691"/>
    </source>
</evidence>
<dbReference type="Proteomes" id="UP000007800">
    <property type="component" value="Unassembled WGS sequence"/>
</dbReference>
<keyword evidence="2" id="KW-0949">S-adenosyl-L-methionine</keyword>
<sequence length="105" mass="11543">MVGQRKIPIKIGVGDVLWSNVTIHKQILDTVSEFARPEKGDVVWDLWAGNGVTSLTLAGKCRHIVAIDASRTRVNGLKENLKLNPELAANVTPVLANIYREETLV</sequence>
<reference evidence="4 5" key="1">
    <citation type="submission" date="2008-07" db="EMBL/GenBank/DDBJ databases">
        <authorList>
            <person name="El-Sayed N."/>
            <person name="Caler E."/>
            <person name="Inman J."/>
            <person name="Amedeo P."/>
            <person name="Hass B."/>
            <person name="Wortman J."/>
        </authorList>
    </citation>
    <scope>NUCLEOTIDE SEQUENCE [LARGE SCALE GENOMIC DNA]</scope>
    <source>
        <strain evidence="5">ATCC 50983 / TXsc</strain>
    </source>
</reference>
<dbReference type="GO" id="GO:0008173">
    <property type="term" value="F:RNA methyltransferase activity"/>
    <property type="evidence" value="ECO:0007669"/>
    <property type="project" value="InterPro"/>
</dbReference>
<evidence type="ECO:0000313" key="4">
    <source>
        <dbReference type="EMBL" id="EER05761.1"/>
    </source>
</evidence>
<keyword evidence="5" id="KW-1185">Reference proteome</keyword>
<proteinExistence type="predicted"/>
<dbReference type="EMBL" id="GG680918">
    <property type="protein sequence ID" value="EER05761.1"/>
    <property type="molecule type" value="Genomic_DNA"/>
</dbReference>
<dbReference type="Gene3D" id="3.40.50.150">
    <property type="entry name" value="Vaccinia Virus protein VP39"/>
    <property type="match status" value="1"/>
</dbReference>
<dbReference type="SUPFAM" id="SSF53335">
    <property type="entry name" value="S-adenosyl-L-methionine-dependent methyltransferases"/>
    <property type="match status" value="1"/>
</dbReference>
<gene>
    <name evidence="4" type="ORF">Pmar_PMAR011808</name>
</gene>
<protein>
    <recommendedName>
        <fullName evidence="3">TRM5/TYW2-like methyltransferase domain-containing protein</fullName>
    </recommendedName>
</protein>
<feature type="domain" description="TRM5/TYW2-like methyltransferase" evidence="3">
    <location>
        <begin position="9"/>
        <end position="96"/>
    </location>
</feature>
<accession>C5LCS8</accession>
<dbReference type="InterPro" id="IPR029063">
    <property type="entry name" value="SAM-dependent_MTases_sf"/>
</dbReference>
<evidence type="ECO:0000256" key="1">
    <source>
        <dbReference type="ARBA" id="ARBA00022679"/>
    </source>
</evidence>
<organism evidence="5">
    <name type="scientific">Perkinsus marinus (strain ATCC 50983 / TXsc)</name>
    <dbReference type="NCBI Taxonomy" id="423536"/>
    <lineage>
        <taxon>Eukaryota</taxon>
        <taxon>Sar</taxon>
        <taxon>Alveolata</taxon>
        <taxon>Perkinsozoa</taxon>
        <taxon>Perkinsea</taxon>
        <taxon>Perkinsida</taxon>
        <taxon>Perkinsidae</taxon>
        <taxon>Perkinsus</taxon>
    </lineage>
</organism>
<dbReference type="AlphaFoldDB" id="C5LCS8"/>
<dbReference type="OrthoDB" id="6329284at2759"/>
<dbReference type="Pfam" id="PF02475">
    <property type="entry name" value="TRM5-TYW2_MTfase"/>
    <property type="match status" value="1"/>
</dbReference>
<evidence type="ECO:0000313" key="5">
    <source>
        <dbReference type="Proteomes" id="UP000007800"/>
    </source>
</evidence>
<dbReference type="InParanoid" id="C5LCS8"/>
<evidence type="ECO:0000259" key="3">
    <source>
        <dbReference type="Pfam" id="PF02475"/>
    </source>
</evidence>
<keyword evidence="1" id="KW-0808">Transferase</keyword>
<dbReference type="RefSeq" id="XP_002773945.1">
    <property type="nucleotide sequence ID" value="XM_002773899.1"/>
</dbReference>
<name>C5LCS8_PERM5</name>
<dbReference type="GO" id="GO:0006396">
    <property type="term" value="P:RNA processing"/>
    <property type="evidence" value="ECO:0007669"/>
    <property type="project" value="InterPro"/>
</dbReference>
<dbReference type="InterPro" id="IPR056743">
    <property type="entry name" value="TRM5-TYW2-like_MTfase"/>
</dbReference>
<dbReference type="GeneID" id="9042963"/>